<evidence type="ECO:0000256" key="2">
    <source>
        <dbReference type="ARBA" id="ARBA00012755"/>
    </source>
</evidence>
<dbReference type="EC" id="3.2.1.22" evidence="2"/>
<dbReference type="Gene3D" id="2.60.40.1180">
    <property type="entry name" value="Golgi alpha-mannosidase II"/>
    <property type="match status" value="1"/>
</dbReference>
<dbReference type="Proteomes" id="UP001157109">
    <property type="component" value="Unassembled WGS sequence"/>
</dbReference>
<comment type="catalytic activity">
    <reaction evidence="1">
        <text>Hydrolysis of terminal, non-reducing alpha-D-galactose residues in alpha-D-galactosides, including galactose oligosaccharides, galactomannans and galactolipids.</text>
        <dbReference type="EC" id="3.2.1.22"/>
    </reaction>
</comment>
<accession>A0ABQ6HTN3</accession>
<evidence type="ECO:0000256" key="4">
    <source>
        <dbReference type="ARBA" id="ARBA00023295"/>
    </source>
</evidence>
<dbReference type="SUPFAM" id="SSF51445">
    <property type="entry name" value="(Trans)glycosidases"/>
    <property type="match status" value="1"/>
</dbReference>
<dbReference type="Gene3D" id="3.20.20.70">
    <property type="entry name" value="Aldolase class I"/>
    <property type="match status" value="1"/>
</dbReference>
<dbReference type="Pfam" id="PF02065">
    <property type="entry name" value="Melibiase"/>
    <property type="match status" value="1"/>
</dbReference>
<dbReference type="CDD" id="cd14791">
    <property type="entry name" value="GH36"/>
    <property type="match status" value="1"/>
</dbReference>
<keyword evidence="3" id="KW-0378">Hydrolase</keyword>
<evidence type="ECO:0000259" key="5">
    <source>
        <dbReference type="Pfam" id="PF16874"/>
    </source>
</evidence>
<dbReference type="PANTHER" id="PTHR43053">
    <property type="entry name" value="GLYCOSIDASE FAMILY 31"/>
    <property type="match status" value="1"/>
</dbReference>
<proteinExistence type="predicted"/>
<dbReference type="InterPro" id="IPR013780">
    <property type="entry name" value="Glyco_hydro_b"/>
</dbReference>
<sequence>MTTSATVDGADIGSFHQSGPGVLTVESVDQAQQLAVTLTLELLPSGLLRTRAALRNDGERYTLDDLVIAYPVPAQATELLDLAGRWGRERVPQRSPFVVGTHLRHGRKGRTGADAATVLHAGTAGFDFAGGDVWAVHTAWSGNHTHYAELTFDEHRVIGGGELLLPGEVRLESGESYESPWVYGSFGVGLDAVAHRFHRYLRSREHHVDADRPITLNVWEAVYFDHDADRLIDLAERAAAIGVERYVLDDGWFGSRRDDHSGLGDWVVSKDVWPDGLHPLVNRVRELGMQFGLWFEPEMVNPDSDLAREHPDWIMSAREEWPVLSRFQQVANLSIPECYAQIRDQISALVAEYAIDYIKWDHNRDLIEAGNQQSGGTPAVHAQTQAVYRLMGELKAAHPGLEIESCSSGGARVDLGILEQTDRVWVSDCIDPLERQQMLRWTSQLLAPELMGSHIASGRSHTTNRNHDLNFRAATAVFGHLGIEWDLADASERALSELRAWLDFYKQHRGLLLGGDLVRMDEPGDGVFVHGVVAPDRSAAIMAFVLVSFPLADPAPRLRFRGLDPQRRYRIRPCLVGAAPAGFVAPLWFGGEALAEPEPVDPAHPYPALQEAASYPGMVITGAALEAVGVQPPRMSPDQVTLFTIEAEHE</sequence>
<dbReference type="InterPro" id="IPR031705">
    <property type="entry name" value="Glyco_hydro_36_C"/>
</dbReference>
<protein>
    <recommendedName>
        <fullName evidence="2">alpha-galactosidase</fullName>
        <ecNumber evidence="2">3.2.1.22</ecNumber>
    </recommendedName>
</protein>
<evidence type="ECO:0000313" key="7">
    <source>
        <dbReference type="EMBL" id="GMA21059.1"/>
    </source>
</evidence>
<dbReference type="Pfam" id="PF16875">
    <property type="entry name" value="Glyco_hydro_36N"/>
    <property type="match status" value="1"/>
</dbReference>
<dbReference type="InterPro" id="IPR002252">
    <property type="entry name" value="Glyco_hydro_36"/>
</dbReference>
<keyword evidence="8" id="KW-1185">Reference proteome</keyword>
<dbReference type="EMBL" id="BSUJ01000001">
    <property type="protein sequence ID" value="GMA21059.1"/>
    <property type="molecule type" value="Genomic_DNA"/>
</dbReference>
<dbReference type="Pfam" id="PF16874">
    <property type="entry name" value="Glyco_hydro_36C"/>
    <property type="match status" value="1"/>
</dbReference>
<dbReference type="PANTHER" id="PTHR43053:SF3">
    <property type="entry name" value="ALPHA-GALACTOSIDASE C-RELATED"/>
    <property type="match status" value="1"/>
</dbReference>
<evidence type="ECO:0000256" key="3">
    <source>
        <dbReference type="ARBA" id="ARBA00022801"/>
    </source>
</evidence>
<evidence type="ECO:0000313" key="8">
    <source>
        <dbReference type="Proteomes" id="UP001157109"/>
    </source>
</evidence>
<name>A0ABQ6HTN3_9MICO</name>
<dbReference type="PROSITE" id="PS00512">
    <property type="entry name" value="ALPHA_GALACTOSIDASE"/>
    <property type="match status" value="1"/>
</dbReference>
<dbReference type="Gene3D" id="2.70.98.60">
    <property type="entry name" value="alpha-galactosidase from lactobacil brevis"/>
    <property type="match status" value="1"/>
</dbReference>
<dbReference type="InterPro" id="IPR031704">
    <property type="entry name" value="Glyco_hydro_36_N"/>
</dbReference>
<dbReference type="PRINTS" id="PR00743">
    <property type="entry name" value="GLHYDRLASE36"/>
</dbReference>
<feature type="domain" description="Glycosyl hydrolase family 36 C-terminal" evidence="5">
    <location>
        <begin position="531"/>
        <end position="634"/>
    </location>
</feature>
<evidence type="ECO:0000259" key="6">
    <source>
        <dbReference type="Pfam" id="PF16875"/>
    </source>
</evidence>
<evidence type="ECO:0000256" key="1">
    <source>
        <dbReference type="ARBA" id="ARBA00001255"/>
    </source>
</evidence>
<reference evidence="8" key="1">
    <citation type="journal article" date="2019" name="Int. J. Syst. Evol. Microbiol.">
        <title>The Global Catalogue of Microorganisms (GCM) 10K type strain sequencing project: providing services to taxonomists for standard genome sequencing and annotation.</title>
        <authorList>
            <consortium name="The Broad Institute Genomics Platform"/>
            <consortium name="The Broad Institute Genome Sequencing Center for Infectious Disease"/>
            <person name="Wu L."/>
            <person name="Ma J."/>
        </authorList>
    </citation>
    <scope>NUCLEOTIDE SEQUENCE [LARGE SCALE GENOMIC DNA]</scope>
    <source>
        <strain evidence="8">NBRC 105830</strain>
    </source>
</reference>
<dbReference type="InterPro" id="IPR017853">
    <property type="entry name" value="GH"/>
</dbReference>
<gene>
    <name evidence="7" type="ORF">GCM10025862_30800</name>
</gene>
<comment type="caution">
    <text evidence="7">The sequence shown here is derived from an EMBL/GenBank/DDBJ whole genome shotgun (WGS) entry which is preliminary data.</text>
</comment>
<dbReference type="InterPro" id="IPR050985">
    <property type="entry name" value="Alpha-glycosidase_related"/>
</dbReference>
<dbReference type="InterPro" id="IPR000111">
    <property type="entry name" value="Glyco_hydro_27/36_CS"/>
</dbReference>
<dbReference type="InterPro" id="IPR038417">
    <property type="entry name" value="Alpga-gal_N_sf"/>
</dbReference>
<feature type="domain" description="Glycosyl hydrolase family 36 N-terminal" evidence="6">
    <location>
        <begin position="21"/>
        <end position="172"/>
    </location>
</feature>
<keyword evidence="4" id="KW-0326">Glycosidase</keyword>
<dbReference type="InterPro" id="IPR013785">
    <property type="entry name" value="Aldolase_TIM"/>
</dbReference>
<organism evidence="7 8">
    <name type="scientific">Arsenicicoccus piscis</name>
    <dbReference type="NCBI Taxonomy" id="673954"/>
    <lineage>
        <taxon>Bacteria</taxon>
        <taxon>Bacillati</taxon>
        <taxon>Actinomycetota</taxon>
        <taxon>Actinomycetes</taxon>
        <taxon>Micrococcales</taxon>
        <taxon>Intrasporangiaceae</taxon>
        <taxon>Arsenicicoccus</taxon>
    </lineage>
</organism>